<feature type="transmembrane region" description="Helical" evidence="1">
    <location>
        <begin position="109"/>
        <end position="138"/>
    </location>
</feature>
<sequence length="199" mass="22032">MLSILRQSALPHISRSRIRCLPTELRRSSSLLVSIRSPVLMPSSSSCVSPSAQMSFPTSTKRLGAPRLPSSFPPTSPPPKVVPTVFAGVGGVTSTVAVCAIIWVCWKVIVTPIVIILTLVITSFLGLAIILPSLILLAGPSEQERRASEPRKARKDTEKRYREFVYRTKLPRKTKRILRKVDSAMSLFCHDELRAEQRS</sequence>
<organism evidence="2 3">
    <name type="scientific">Mollisia scopiformis</name>
    <name type="common">Conifer needle endophyte fungus</name>
    <name type="synonym">Phialocephala scopiformis</name>
    <dbReference type="NCBI Taxonomy" id="149040"/>
    <lineage>
        <taxon>Eukaryota</taxon>
        <taxon>Fungi</taxon>
        <taxon>Dikarya</taxon>
        <taxon>Ascomycota</taxon>
        <taxon>Pezizomycotina</taxon>
        <taxon>Leotiomycetes</taxon>
        <taxon>Helotiales</taxon>
        <taxon>Mollisiaceae</taxon>
        <taxon>Mollisia</taxon>
    </lineage>
</organism>
<keyword evidence="1" id="KW-1133">Transmembrane helix</keyword>
<feature type="transmembrane region" description="Helical" evidence="1">
    <location>
        <begin position="81"/>
        <end position="103"/>
    </location>
</feature>
<dbReference type="GeneID" id="28815574"/>
<gene>
    <name evidence="2" type="ORF">LY89DRAFT_209154</name>
</gene>
<dbReference type="RefSeq" id="XP_018066857.1">
    <property type="nucleotide sequence ID" value="XM_018205848.1"/>
</dbReference>
<keyword evidence="1" id="KW-0812">Transmembrane</keyword>
<evidence type="ECO:0008006" key="4">
    <source>
        <dbReference type="Google" id="ProtNLM"/>
    </source>
</evidence>
<reference evidence="2 3" key="1">
    <citation type="submission" date="2015-10" db="EMBL/GenBank/DDBJ databases">
        <title>Full genome of DAOMC 229536 Phialocephala scopiformis, a fungal endophyte of spruce producing the potent anti-insectan compound rugulosin.</title>
        <authorList>
            <consortium name="DOE Joint Genome Institute"/>
            <person name="Walker A.K."/>
            <person name="Frasz S.L."/>
            <person name="Seifert K.A."/>
            <person name="Miller J.D."/>
            <person name="Mondo S.J."/>
            <person name="Labutti K."/>
            <person name="Lipzen A."/>
            <person name="Dockter R."/>
            <person name="Kennedy M."/>
            <person name="Grigoriev I.V."/>
            <person name="Spatafora J.W."/>
        </authorList>
    </citation>
    <scope>NUCLEOTIDE SEQUENCE [LARGE SCALE GENOMIC DNA]</scope>
    <source>
        <strain evidence="2 3">CBS 120377</strain>
    </source>
</reference>
<dbReference type="Proteomes" id="UP000070700">
    <property type="component" value="Unassembled WGS sequence"/>
</dbReference>
<keyword evidence="1" id="KW-0472">Membrane</keyword>
<accession>A0A194WY28</accession>
<proteinExistence type="predicted"/>
<keyword evidence="3" id="KW-1185">Reference proteome</keyword>
<dbReference type="KEGG" id="psco:LY89DRAFT_209154"/>
<evidence type="ECO:0000313" key="2">
    <source>
        <dbReference type="EMBL" id="KUJ12502.1"/>
    </source>
</evidence>
<evidence type="ECO:0000313" key="3">
    <source>
        <dbReference type="Proteomes" id="UP000070700"/>
    </source>
</evidence>
<dbReference type="AlphaFoldDB" id="A0A194WY28"/>
<dbReference type="InParanoid" id="A0A194WY28"/>
<protein>
    <recommendedName>
        <fullName evidence="4">Transmembrane protein</fullName>
    </recommendedName>
</protein>
<dbReference type="EMBL" id="KQ947424">
    <property type="protein sequence ID" value="KUJ12502.1"/>
    <property type="molecule type" value="Genomic_DNA"/>
</dbReference>
<evidence type="ECO:0000256" key="1">
    <source>
        <dbReference type="SAM" id="Phobius"/>
    </source>
</evidence>
<name>A0A194WY28_MOLSC</name>